<comment type="caution">
    <text evidence="5">The sequence shown here is derived from an EMBL/GenBank/DDBJ whole genome shotgun (WGS) entry which is preliminary data.</text>
</comment>
<dbReference type="Pfam" id="PF04203">
    <property type="entry name" value="Sortase"/>
    <property type="match status" value="1"/>
</dbReference>
<feature type="transmembrane region" description="Helical" evidence="4">
    <location>
        <begin position="27"/>
        <end position="52"/>
    </location>
</feature>
<evidence type="ECO:0000313" key="5">
    <source>
        <dbReference type="EMBL" id="GIG54117.1"/>
    </source>
</evidence>
<dbReference type="AlphaFoldDB" id="A0A919UFU8"/>
<evidence type="ECO:0000256" key="1">
    <source>
        <dbReference type="ARBA" id="ARBA00022801"/>
    </source>
</evidence>
<dbReference type="SUPFAM" id="SSF63817">
    <property type="entry name" value="Sortase"/>
    <property type="match status" value="1"/>
</dbReference>
<dbReference type="InterPro" id="IPR042003">
    <property type="entry name" value="Sortase_E"/>
</dbReference>
<keyword evidence="4" id="KW-1133">Transmembrane helix</keyword>
<keyword evidence="4" id="KW-0812">Transmembrane</keyword>
<organism evidence="5 6">
    <name type="scientific">Demequina activiva</name>
    <dbReference type="NCBI Taxonomy" id="1582364"/>
    <lineage>
        <taxon>Bacteria</taxon>
        <taxon>Bacillati</taxon>
        <taxon>Actinomycetota</taxon>
        <taxon>Actinomycetes</taxon>
        <taxon>Micrococcales</taxon>
        <taxon>Demequinaceae</taxon>
        <taxon>Demequina</taxon>
    </lineage>
</organism>
<accession>A0A919UFU8</accession>
<keyword evidence="1" id="KW-0378">Hydrolase</keyword>
<evidence type="ECO:0000256" key="2">
    <source>
        <dbReference type="PIRSR" id="PIRSR605754-1"/>
    </source>
</evidence>
<reference evidence="5" key="1">
    <citation type="submission" date="2021-01" db="EMBL/GenBank/DDBJ databases">
        <title>Whole genome shotgun sequence of Demequina activiva NBRC 110675.</title>
        <authorList>
            <person name="Komaki H."/>
            <person name="Tamura T."/>
        </authorList>
    </citation>
    <scope>NUCLEOTIDE SEQUENCE</scope>
    <source>
        <strain evidence="5">NBRC 110675</strain>
    </source>
</reference>
<evidence type="ECO:0000256" key="4">
    <source>
        <dbReference type="SAM" id="Phobius"/>
    </source>
</evidence>
<evidence type="ECO:0000256" key="3">
    <source>
        <dbReference type="SAM" id="MobiDB-lite"/>
    </source>
</evidence>
<gene>
    <name evidence="5" type="ORF">Dac01nite_08690</name>
</gene>
<dbReference type="InterPro" id="IPR053465">
    <property type="entry name" value="Sortase_Class_E"/>
</dbReference>
<evidence type="ECO:0000313" key="6">
    <source>
        <dbReference type="Proteomes" id="UP000652354"/>
    </source>
</evidence>
<name>A0A919UFU8_9MICO</name>
<feature type="region of interest" description="Disordered" evidence="3">
    <location>
        <begin position="1"/>
        <end position="21"/>
    </location>
</feature>
<dbReference type="InterPro" id="IPR023365">
    <property type="entry name" value="Sortase_dom-sf"/>
</dbReference>
<keyword evidence="4" id="KW-0472">Membrane</keyword>
<feature type="active site" description="Proton donor/acceptor" evidence="2">
    <location>
        <position position="164"/>
    </location>
</feature>
<dbReference type="InterPro" id="IPR005754">
    <property type="entry name" value="Sortase"/>
</dbReference>
<dbReference type="NCBIfam" id="TIGR01076">
    <property type="entry name" value="sortase_fam"/>
    <property type="match status" value="1"/>
</dbReference>
<dbReference type="Proteomes" id="UP000652354">
    <property type="component" value="Unassembled WGS sequence"/>
</dbReference>
<dbReference type="Gene3D" id="2.40.260.10">
    <property type="entry name" value="Sortase"/>
    <property type="match status" value="1"/>
</dbReference>
<dbReference type="EMBL" id="BONR01000001">
    <property type="protein sequence ID" value="GIG54117.1"/>
    <property type="molecule type" value="Genomic_DNA"/>
</dbReference>
<dbReference type="NCBIfam" id="NF033747">
    <property type="entry name" value="class_E_sortase"/>
    <property type="match status" value="1"/>
</dbReference>
<dbReference type="GO" id="GO:0016787">
    <property type="term" value="F:hydrolase activity"/>
    <property type="evidence" value="ECO:0007669"/>
    <property type="project" value="UniProtKB-KW"/>
</dbReference>
<feature type="active site" description="Acyl-thioester intermediate" evidence="2">
    <location>
        <position position="232"/>
    </location>
</feature>
<keyword evidence="6" id="KW-1185">Reference proteome</keyword>
<protein>
    <submittedName>
        <fullName evidence="5">Class E sortase</fullName>
    </submittedName>
</protein>
<dbReference type="CDD" id="cd05830">
    <property type="entry name" value="Sortase_E"/>
    <property type="match status" value="1"/>
</dbReference>
<proteinExistence type="predicted"/>
<dbReference type="RefSeq" id="WP_239066497.1">
    <property type="nucleotide sequence ID" value="NZ_BONR01000001.1"/>
</dbReference>
<sequence>MTAPTAPPSQAERPPAPGRPERERLSVVGVIGELLILAGALLALFVLWQLFYTDVQGERAQREVVESLDWVEPDVVDGIQAGGQDGPATIPAELQFTDVDPPAMDYPDFTETFATMMVPRWGEDYIKPVSEGVTRADVLDPLGIGHYPDTALPGEVGNFAISGHRTTYGKPFADVSDLKVGDSLIIQTEDAWFVYSVEEWEIVRPTDVEVIAPDPYAPGEAPTERMITLTTCHPKFSAAERWIVHGSLDYWAPTGNGVPEELLEVPS</sequence>